<sequence length="210" mass="23129">MTSTDIKPNGFLLPNGCRITHGSGATIKTPFSTIPLTMHELYPGGTLPYPSTQRGQLGFIPFDHKLRLPRHVHVTMAERDEDRRLLAERILVTGGVGLVELNGRVYVIPHGTLVDIPEGVPHTWTACPPGVALPDGTETTGRFLMVYDYAEPTSFFPIQGTTTLKSMADYIRYDGPLEAICFPELTPERVRDEASFVWNDHLEGAGADRG</sequence>
<reference evidence="2 3" key="1">
    <citation type="submission" date="2018-12" db="EMBL/GenBank/DDBJ databases">
        <authorList>
            <person name="Grouzdev D.S."/>
            <person name="Krutkina M.S."/>
        </authorList>
    </citation>
    <scope>NUCLEOTIDE SEQUENCE [LARGE SCALE GENOMIC DNA]</scope>
    <source>
        <strain evidence="2 3">RmlP026</strain>
    </source>
</reference>
<keyword evidence="3" id="KW-1185">Reference proteome</keyword>
<proteinExistence type="predicted"/>
<dbReference type="AlphaFoldDB" id="A0A4Q2U345"/>
<dbReference type="OrthoDB" id="8442754at2"/>
<organism evidence="2 3">
    <name type="scientific">Lichenibacterium minor</name>
    <dbReference type="NCBI Taxonomy" id="2316528"/>
    <lineage>
        <taxon>Bacteria</taxon>
        <taxon>Pseudomonadati</taxon>
        <taxon>Pseudomonadota</taxon>
        <taxon>Alphaproteobacteria</taxon>
        <taxon>Hyphomicrobiales</taxon>
        <taxon>Lichenihabitantaceae</taxon>
        <taxon>Lichenibacterium</taxon>
    </lineage>
</organism>
<dbReference type="RefSeq" id="WP_129228669.1">
    <property type="nucleotide sequence ID" value="NZ_QYBB01000030.1"/>
</dbReference>
<accession>A0A4Q2U345</accession>
<reference evidence="2 3" key="2">
    <citation type="submission" date="2019-02" db="EMBL/GenBank/DDBJ databases">
        <title>'Lichenibacterium ramalinii' gen. nov. sp. nov., 'Lichenibacterium minor' gen. nov. sp. nov.</title>
        <authorList>
            <person name="Pankratov T."/>
        </authorList>
    </citation>
    <scope>NUCLEOTIDE SEQUENCE [LARGE SCALE GENOMIC DNA]</scope>
    <source>
        <strain evidence="2 3">RmlP026</strain>
    </source>
</reference>
<evidence type="ECO:0000256" key="1">
    <source>
        <dbReference type="ARBA" id="ARBA00023125"/>
    </source>
</evidence>
<dbReference type="Proteomes" id="UP000290759">
    <property type="component" value="Unassembled WGS sequence"/>
</dbReference>
<protein>
    <submittedName>
        <fullName evidence="2">Uncharacterized protein</fullName>
    </submittedName>
</protein>
<dbReference type="InterPro" id="IPR037923">
    <property type="entry name" value="HTH-like"/>
</dbReference>
<evidence type="ECO:0000313" key="3">
    <source>
        <dbReference type="Proteomes" id="UP000290759"/>
    </source>
</evidence>
<evidence type="ECO:0000313" key="2">
    <source>
        <dbReference type="EMBL" id="RYC30168.1"/>
    </source>
</evidence>
<dbReference type="EMBL" id="QYBB01000030">
    <property type="protein sequence ID" value="RYC30168.1"/>
    <property type="molecule type" value="Genomic_DNA"/>
</dbReference>
<gene>
    <name evidence="2" type="ORF">D3273_20035</name>
</gene>
<comment type="caution">
    <text evidence="2">The sequence shown here is derived from an EMBL/GenBank/DDBJ whole genome shotgun (WGS) entry which is preliminary data.</text>
</comment>
<keyword evidence="1" id="KW-0238">DNA-binding</keyword>
<name>A0A4Q2U345_9HYPH</name>
<dbReference type="GO" id="GO:0003677">
    <property type="term" value="F:DNA binding"/>
    <property type="evidence" value="ECO:0007669"/>
    <property type="project" value="UniProtKB-KW"/>
</dbReference>
<dbReference type="SUPFAM" id="SSF51215">
    <property type="entry name" value="Regulatory protein AraC"/>
    <property type="match status" value="1"/>
</dbReference>